<sequence length="104" mass="11677">NTWSWVTGAIGLVTVLPLLYAIIVAHLPASQIKALEDALADTNQLLETVIEKGLLSDKDYTTSQQIRGLLSGLSYNIHCLCRQVKRIRAEISKTTSEERRRLER</sequence>
<organism evidence="2 3">
    <name type="scientific">Daedalea quercina L-15889</name>
    <dbReference type="NCBI Taxonomy" id="1314783"/>
    <lineage>
        <taxon>Eukaryota</taxon>
        <taxon>Fungi</taxon>
        <taxon>Dikarya</taxon>
        <taxon>Basidiomycota</taxon>
        <taxon>Agaricomycotina</taxon>
        <taxon>Agaricomycetes</taxon>
        <taxon>Polyporales</taxon>
        <taxon>Fomitopsis</taxon>
    </lineage>
</organism>
<protein>
    <submittedName>
        <fullName evidence="2">Uncharacterized protein</fullName>
    </submittedName>
</protein>
<keyword evidence="1" id="KW-1133">Transmembrane helix</keyword>
<dbReference type="Proteomes" id="UP000076727">
    <property type="component" value="Unassembled WGS sequence"/>
</dbReference>
<proteinExistence type="predicted"/>
<keyword evidence="1" id="KW-0472">Membrane</keyword>
<gene>
    <name evidence="2" type="ORF">DAEQUDRAFT_641431</name>
</gene>
<feature type="transmembrane region" description="Helical" evidence="1">
    <location>
        <begin position="6"/>
        <end position="27"/>
    </location>
</feature>
<feature type="non-terminal residue" evidence="2">
    <location>
        <position position="104"/>
    </location>
</feature>
<dbReference type="EMBL" id="KV429041">
    <property type="protein sequence ID" value="KZT72364.1"/>
    <property type="molecule type" value="Genomic_DNA"/>
</dbReference>
<dbReference type="AlphaFoldDB" id="A0A165SR31"/>
<dbReference type="OrthoDB" id="2757612at2759"/>
<keyword evidence="1" id="KW-0812">Transmembrane</keyword>
<name>A0A165SR31_9APHY</name>
<keyword evidence="3" id="KW-1185">Reference proteome</keyword>
<evidence type="ECO:0000256" key="1">
    <source>
        <dbReference type="SAM" id="Phobius"/>
    </source>
</evidence>
<evidence type="ECO:0000313" key="2">
    <source>
        <dbReference type="EMBL" id="KZT72364.1"/>
    </source>
</evidence>
<accession>A0A165SR31</accession>
<evidence type="ECO:0000313" key="3">
    <source>
        <dbReference type="Proteomes" id="UP000076727"/>
    </source>
</evidence>
<reference evidence="2 3" key="1">
    <citation type="journal article" date="2016" name="Mol. Biol. Evol.">
        <title>Comparative Genomics of Early-Diverging Mushroom-Forming Fungi Provides Insights into the Origins of Lignocellulose Decay Capabilities.</title>
        <authorList>
            <person name="Nagy L.G."/>
            <person name="Riley R."/>
            <person name="Tritt A."/>
            <person name="Adam C."/>
            <person name="Daum C."/>
            <person name="Floudas D."/>
            <person name="Sun H."/>
            <person name="Yadav J.S."/>
            <person name="Pangilinan J."/>
            <person name="Larsson K.H."/>
            <person name="Matsuura K."/>
            <person name="Barry K."/>
            <person name="Labutti K."/>
            <person name="Kuo R."/>
            <person name="Ohm R.A."/>
            <person name="Bhattacharya S.S."/>
            <person name="Shirouzu T."/>
            <person name="Yoshinaga Y."/>
            <person name="Martin F.M."/>
            <person name="Grigoriev I.V."/>
            <person name="Hibbett D.S."/>
        </authorList>
    </citation>
    <scope>NUCLEOTIDE SEQUENCE [LARGE SCALE GENOMIC DNA]</scope>
    <source>
        <strain evidence="2 3">L-15889</strain>
    </source>
</reference>
<feature type="non-terminal residue" evidence="2">
    <location>
        <position position="1"/>
    </location>
</feature>